<dbReference type="SMART" id="SM00332">
    <property type="entry name" value="PP2Cc"/>
    <property type="match status" value="1"/>
</dbReference>
<feature type="non-terminal residue" evidence="7">
    <location>
        <position position="705"/>
    </location>
</feature>
<dbReference type="PROSITE" id="PS51746">
    <property type="entry name" value="PPM_2"/>
    <property type="match status" value="1"/>
</dbReference>
<sequence length="705" mass="78720">MSGIGVNLRVTGHCSQGGRKYMEDMFSVAYQQTADLKDLEYAFFGIYDGHGGPQAATFAKEHLLDSIVTQRSFWSSDDEDVLRAIRDGYISTHNAMWKDLENWPKTTTGLPSTSGSTATIAFIMRGKIYIGHVGDTAIVLGYQEDGVKEWKAKVLTKDHKPESKEEKLRIEQSGGKVVNKSGVPRVVWNRPRLGHQGPVRRSTPIDEIPFLAVARSLGDFWSYNSALDQFVVSPEPDVIVYPVDVLRFRCLVLGTDGLWNMMTPERAVTIVQATEIHNEKQVIYGLNNQYNKDWVNPSKTLVDRALERWITTKLRADNTSVVTLLLDPPGPPRAQVLLKQISKWRGENSVPEVDRKLSVPKSGGLAIFTHSPSSEKIEQLHKDEEVVDIDKEEKEEHNNKFCQKQQNKSNTRPEKEEIKPKPIETTTRKSSDGVQGNCDWGSNVESTASSSHFLKCNSNIPLHNRSEDKNSVEDGSSDAENERVFLNCEPKKRRLSLDKKCTKPGTRRRPSLPALNGKAGGLCKSKTLEESTRMLRSATPIKTLRSRNIDLSEMTAGIVGKRGRAPSPLISKKQRLDDQCTPSPILGKRKTPNKMSDVESPNSGFLKSYLESGDDSDLFFDSNESVLGSVSLPIAGKQDIQEITGFSRKVQRKHKSISPSMLGKWRDSVITCKGRVEAGKLKSASDSELSPVLGKFVPHNRRLRR</sequence>
<dbReference type="PROSITE" id="PS01032">
    <property type="entry name" value="PPM_1"/>
    <property type="match status" value="1"/>
</dbReference>
<evidence type="ECO:0000259" key="6">
    <source>
        <dbReference type="PROSITE" id="PS51746"/>
    </source>
</evidence>
<comment type="similarity">
    <text evidence="4">Belongs to the PP2C family.</text>
</comment>
<evidence type="ECO:0000256" key="3">
    <source>
        <dbReference type="ARBA" id="ARBA00022912"/>
    </source>
</evidence>
<keyword evidence="1" id="KW-0479">Metal-binding</keyword>
<accession>A0A1B6HAQ5</accession>
<dbReference type="GO" id="GO:0004722">
    <property type="term" value="F:protein serine/threonine phosphatase activity"/>
    <property type="evidence" value="ECO:0007669"/>
    <property type="project" value="InterPro"/>
</dbReference>
<feature type="region of interest" description="Disordered" evidence="5">
    <location>
        <begin position="501"/>
        <end position="520"/>
    </location>
</feature>
<dbReference type="PANTHER" id="PTHR47992">
    <property type="entry name" value="PROTEIN PHOSPHATASE"/>
    <property type="match status" value="1"/>
</dbReference>
<evidence type="ECO:0000256" key="4">
    <source>
        <dbReference type="RuleBase" id="RU003465"/>
    </source>
</evidence>
<reference evidence="7" key="1">
    <citation type="submission" date="2015-11" db="EMBL/GenBank/DDBJ databases">
        <title>De novo transcriptome assembly of four potential Pierce s Disease insect vectors from Arizona vineyards.</title>
        <authorList>
            <person name="Tassone E.E."/>
        </authorList>
    </citation>
    <scope>NUCLEOTIDE SEQUENCE</scope>
</reference>
<dbReference type="GO" id="GO:0046872">
    <property type="term" value="F:metal ion binding"/>
    <property type="evidence" value="ECO:0007669"/>
    <property type="project" value="UniProtKB-KW"/>
</dbReference>
<feature type="region of interest" description="Disordered" evidence="5">
    <location>
        <begin position="392"/>
        <end position="442"/>
    </location>
</feature>
<dbReference type="SUPFAM" id="SSF81606">
    <property type="entry name" value="PP2C-like"/>
    <property type="match status" value="1"/>
</dbReference>
<dbReference type="InterPro" id="IPR015655">
    <property type="entry name" value="PP2C"/>
</dbReference>
<evidence type="ECO:0000256" key="1">
    <source>
        <dbReference type="ARBA" id="ARBA00022723"/>
    </source>
</evidence>
<feature type="compositionally biased region" description="Basic and acidic residues" evidence="5">
    <location>
        <begin position="411"/>
        <end position="431"/>
    </location>
</feature>
<dbReference type="EMBL" id="GECU01035931">
    <property type="protein sequence ID" value="JAS71775.1"/>
    <property type="molecule type" value="Transcribed_RNA"/>
</dbReference>
<dbReference type="InterPro" id="IPR000222">
    <property type="entry name" value="PP2C_BS"/>
</dbReference>
<dbReference type="FunFam" id="3.60.40.10:FF:000060">
    <property type="entry name" value="Protein phosphatase 2c"/>
    <property type="match status" value="1"/>
</dbReference>
<gene>
    <name evidence="7" type="ORF">g.33647</name>
</gene>
<dbReference type="AlphaFoldDB" id="A0A1B6HAQ5"/>
<feature type="domain" description="PPM-type phosphatase" evidence="6">
    <location>
        <begin position="9"/>
        <end position="326"/>
    </location>
</feature>
<dbReference type="Gene3D" id="3.60.40.10">
    <property type="entry name" value="PPM-type phosphatase domain"/>
    <property type="match status" value="1"/>
</dbReference>
<evidence type="ECO:0000256" key="2">
    <source>
        <dbReference type="ARBA" id="ARBA00022801"/>
    </source>
</evidence>
<proteinExistence type="inferred from homology"/>
<keyword evidence="3 4" id="KW-0904">Protein phosphatase</keyword>
<feature type="compositionally biased region" description="Polar residues" evidence="5">
    <location>
        <begin position="400"/>
        <end position="410"/>
    </location>
</feature>
<evidence type="ECO:0000313" key="7">
    <source>
        <dbReference type="EMBL" id="JAS71775.1"/>
    </source>
</evidence>
<organism evidence="7">
    <name type="scientific">Homalodisca liturata</name>
    <dbReference type="NCBI Taxonomy" id="320908"/>
    <lineage>
        <taxon>Eukaryota</taxon>
        <taxon>Metazoa</taxon>
        <taxon>Ecdysozoa</taxon>
        <taxon>Arthropoda</taxon>
        <taxon>Hexapoda</taxon>
        <taxon>Insecta</taxon>
        <taxon>Pterygota</taxon>
        <taxon>Neoptera</taxon>
        <taxon>Paraneoptera</taxon>
        <taxon>Hemiptera</taxon>
        <taxon>Auchenorrhyncha</taxon>
        <taxon>Membracoidea</taxon>
        <taxon>Cicadellidae</taxon>
        <taxon>Cicadellinae</taxon>
        <taxon>Proconiini</taxon>
        <taxon>Homalodisca</taxon>
    </lineage>
</organism>
<dbReference type="InterPro" id="IPR001932">
    <property type="entry name" value="PPM-type_phosphatase-like_dom"/>
</dbReference>
<protein>
    <recommendedName>
        <fullName evidence="6">PPM-type phosphatase domain-containing protein</fullName>
    </recommendedName>
</protein>
<feature type="region of interest" description="Disordered" evidence="5">
    <location>
        <begin position="459"/>
        <end position="480"/>
    </location>
</feature>
<feature type="region of interest" description="Disordered" evidence="5">
    <location>
        <begin position="574"/>
        <end position="601"/>
    </location>
</feature>
<name>A0A1B6HAQ5_9HEMI</name>
<dbReference type="CDD" id="cd00143">
    <property type="entry name" value="PP2Cc"/>
    <property type="match status" value="1"/>
</dbReference>
<evidence type="ECO:0000256" key="5">
    <source>
        <dbReference type="SAM" id="MobiDB-lite"/>
    </source>
</evidence>
<keyword evidence="2 4" id="KW-0378">Hydrolase</keyword>
<dbReference type="InterPro" id="IPR036457">
    <property type="entry name" value="PPM-type-like_dom_sf"/>
</dbReference>
<dbReference type="Pfam" id="PF00481">
    <property type="entry name" value="PP2C"/>
    <property type="match status" value="1"/>
</dbReference>